<protein>
    <submittedName>
        <fullName evidence="2">Uncharacterized protein</fullName>
    </submittedName>
</protein>
<gene>
    <name evidence="2" type="ORF">ACFQBT_08570</name>
</gene>
<sequence length="98" mass="9646">MKTCPTCSSRLSRPTTAAAGQPLGEDERDADGDDAGGDETGGDDEVGGAEVTGACEPDAVTGAFDVAGGADTGELHAATVSTVPAIVTISARLVTQRP</sequence>
<dbReference type="RefSeq" id="WP_377821958.1">
    <property type="nucleotide sequence ID" value="NZ_JBHSWJ010000002.1"/>
</dbReference>
<dbReference type="Proteomes" id="UP001596356">
    <property type="component" value="Unassembled WGS sequence"/>
</dbReference>
<name>A0ABW2AS13_9MICO</name>
<feature type="compositionally biased region" description="Acidic residues" evidence="1">
    <location>
        <begin position="24"/>
        <end position="47"/>
    </location>
</feature>
<keyword evidence="3" id="KW-1185">Reference proteome</keyword>
<evidence type="ECO:0000313" key="2">
    <source>
        <dbReference type="EMBL" id="MFC6713872.1"/>
    </source>
</evidence>
<feature type="compositionally biased region" description="Polar residues" evidence="1">
    <location>
        <begin position="1"/>
        <end position="15"/>
    </location>
</feature>
<reference evidence="3" key="1">
    <citation type="journal article" date="2019" name="Int. J. Syst. Evol. Microbiol.">
        <title>The Global Catalogue of Microorganisms (GCM) 10K type strain sequencing project: providing services to taxonomists for standard genome sequencing and annotation.</title>
        <authorList>
            <consortium name="The Broad Institute Genomics Platform"/>
            <consortium name="The Broad Institute Genome Sequencing Center for Infectious Disease"/>
            <person name="Wu L."/>
            <person name="Ma J."/>
        </authorList>
    </citation>
    <scope>NUCLEOTIDE SEQUENCE [LARGE SCALE GENOMIC DNA]</scope>
    <source>
        <strain evidence="3">NBRC 106593</strain>
    </source>
</reference>
<evidence type="ECO:0000256" key="1">
    <source>
        <dbReference type="SAM" id="MobiDB-lite"/>
    </source>
</evidence>
<accession>A0ABW2AS13</accession>
<evidence type="ECO:0000313" key="3">
    <source>
        <dbReference type="Proteomes" id="UP001596356"/>
    </source>
</evidence>
<comment type="caution">
    <text evidence="2">The sequence shown here is derived from an EMBL/GenBank/DDBJ whole genome shotgun (WGS) entry which is preliminary data.</text>
</comment>
<organism evidence="2 3">
    <name type="scientific">Branchiibius cervicis</name>
    <dbReference type="NCBI Taxonomy" id="908252"/>
    <lineage>
        <taxon>Bacteria</taxon>
        <taxon>Bacillati</taxon>
        <taxon>Actinomycetota</taxon>
        <taxon>Actinomycetes</taxon>
        <taxon>Micrococcales</taxon>
        <taxon>Dermacoccaceae</taxon>
        <taxon>Branchiibius</taxon>
    </lineage>
</organism>
<dbReference type="EMBL" id="JBHSWJ010000002">
    <property type="protein sequence ID" value="MFC6713872.1"/>
    <property type="molecule type" value="Genomic_DNA"/>
</dbReference>
<proteinExistence type="predicted"/>
<feature type="region of interest" description="Disordered" evidence="1">
    <location>
        <begin position="1"/>
        <end position="51"/>
    </location>
</feature>